<accession>A0A0A8ZT27</accession>
<reference evidence="1" key="2">
    <citation type="journal article" date="2015" name="Data Brief">
        <title>Shoot transcriptome of the giant reed, Arundo donax.</title>
        <authorList>
            <person name="Barrero R.A."/>
            <person name="Guerrero F.D."/>
            <person name="Moolhuijzen P."/>
            <person name="Goolsby J.A."/>
            <person name="Tidwell J."/>
            <person name="Bellgard S.E."/>
            <person name="Bellgard M.I."/>
        </authorList>
    </citation>
    <scope>NUCLEOTIDE SEQUENCE</scope>
    <source>
        <tissue evidence="1">Shoot tissue taken approximately 20 cm above the soil surface</tissue>
    </source>
</reference>
<proteinExistence type="predicted"/>
<dbReference type="EMBL" id="GBRH01257047">
    <property type="protein sequence ID" value="JAD40848.1"/>
    <property type="molecule type" value="Transcribed_RNA"/>
</dbReference>
<evidence type="ECO:0000313" key="1">
    <source>
        <dbReference type="EMBL" id="JAD40848.1"/>
    </source>
</evidence>
<sequence>MPLECKTWNWKNTRIDMSEYLNMC</sequence>
<reference evidence="1" key="1">
    <citation type="submission" date="2014-09" db="EMBL/GenBank/DDBJ databases">
        <authorList>
            <person name="Magalhaes I.L.F."/>
            <person name="Oliveira U."/>
            <person name="Santos F.R."/>
            <person name="Vidigal T.H.D.A."/>
            <person name="Brescovit A.D."/>
            <person name="Santos A.J."/>
        </authorList>
    </citation>
    <scope>NUCLEOTIDE SEQUENCE</scope>
    <source>
        <tissue evidence="1">Shoot tissue taken approximately 20 cm above the soil surface</tissue>
    </source>
</reference>
<dbReference type="AlphaFoldDB" id="A0A0A8ZT27"/>
<protein>
    <submittedName>
        <fullName evidence="1">Uncharacterized protein</fullName>
    </submittedName>
</protein>
<name>A0A0A8ZT27_ARUDO</name>
<organism evidence="1">
    <name type="scientific">Arundo donax</name>
    <name type="common">Giant reed</name>
    <name type="synonym">Donax arundinaceus</name>
    <dbReference type="NCBI Taxonomy" id="35708"/>
    <lineage>
        <taxon>Eukaryota</taxon>
        <taxon>Viridiplantae</taxon>
        <taxon>Streptophyta</taxon>
        <taxon>Embryophyta</taxon>
        <taxon>Tracheophyta</taxon>
        <taxon>Spermatophyta</taxon>
        <taxon>Magnoliopsida</taxon>
        <taxon>Liliopsida</taxon>
        <taxon>Poales</taxon>
        <taxon>Poaceae</taxon>
        <taxon>PACMAD clade</taxon>
        <taxon>Arundinoideae</taxon>
        <taxon>Arundineae</taxon>
        <taxon>Arundo</taxon>
    </lineage>
</organism>